<evidence type="ECO:0000256" key="2">
    <source>
        <dbReference type="ARBA" id="ARBA00006228"/>
    </source>
</evidence>
<accession>A0A6B8VN82</accession>
<name>A0A6B8VN82_9CORY</name>
<evidence type="ECO:0000256" key="1">
    <source>
        <dbReference type="ARBA" id="ARBA00004651"/>
    </source>
</evidence>
<evidence type="ECO:0000256" key="3">
    <source>
        <dbReference type="ARBA" id="ARBA00022475"/>
    </source>
</evidence>
<evidence type="ECO:0000256" key="7">
    <source>
        <dbReference type="SAM" id="Phobius"/>
    </source>
</evidence>
<dbReference type="AlphaFoldDB" id="A0A6B8VN82"/>
<dbReference type="GO" id="GO:0008324">
    <property type="term" value="F:monoatomic cation transmembrane transporter activity"/>
    <property type="evidence" value="ECO:0007669"/>
    <property type="project" value="InterPro"/>
</dbReference>
<keyword evidence="6 7" id="KW-0472">Membrane</keyword>
<keyword evidence="9" id="KW-1185">Reference proteome</keyword>
<dbReference type="Pfam" id="PF01899">
    <property type="entry name" value="MNHE"/>
    <property type="match status" value="1"/>
</dbReference>
<protein>
    <submittedName>
        <fullName evidence="8">Monovalent cation/H+ antiporter subunit E</fullName>
    </submittedName>
</protein>
<gene>
    <name evidence="8" type="ORF">CKALI_01660</name>
</gene>
<organism evidence="8 9">
    <name type="scientific">Corynebacterium kalinowskii</name>
    <dbReference type="NCBI Taxonomy" id="2675216"/>
    <lineage>
        <taxon>Bacteria</taxon>
        <taxon>Bacillati</taxon>
        <taxon>Actinomycetota</taxon>
        <taxon>Actinomycetes</taxon>
        <taxon>Mycobacteriales</taxon>
        <taxon>Corynebacteriaceae</taxon>
        <taxon>Corynebacterium</taxon>
    </lineage>
</organism>
<comment type="similarity">
    <text evidence="2">Belongs to the CPA3 antiporters (TC 2.A.63) subunit E family.</text>
</comment>
<evidence type="ECO:0000256" key="5">
    <source>
        <dbReference type="ARBA" id="ARBA00022989"/>
    </source>
</evidence>
<evidence type="ECO:0000313" key="9">
    <source>
        <dbReference type="Proteomes" id="UP000427071"/>
    </source>
</evidence>
<dbReference type="PANTHER" id="PTHR34584">
    <property type="entry name" value="NA(+)/H(+) ANTIPORTER SUBUNIT E1"/>
    <property type="match status" value="1"/>
</dbReference>
<dbReference type="KEGG" id="ckw:CKALI_01660"/>
<dbReference type="Proteomes" id="UP000427071">
    <property type="component" value="Chromosome"/>
</dbReference>
<dbReference type="NCBIfam" id="NF006521">
    <property type="entry name" value="PRK08965.1-5"/>
    <property type="match status" value="1"/>
</dbReference>
<dbReference type="EMBL" id="CP046452">
    <property type="protein sequence ID" value="QGU01231.1"/>
    <property type="molecule type" value="Genomic_DNA"/>
</dbReference>
<feature type="transmembrane region" description="Helical" evidence="7">
    <location>
        <begin position="12"/>
        <end position="45"/>
    </location>
</feature>
<dbReference type="GO" id="GO:0005886">
    <property type="term" value="C:plasma membrane"/>
    <property type="evidence" value="ECO:0007669"/>
    <property type="project" value="UniProtKB-SubCell"/>
</dbReference>
<reference evidence="9" key="1">
    <citation type="submission" date="2019-11" db="EMBL/GenBank/DDBJ databases">
        <title>Complete genome sequence of Corynebacterium kalinowskii 1959, a novel Corynebacterium species isolated from soil of a small paddock in Vilsendorf, Germany.</title>
        <authorList>
            <person name="Schaffert L."/>
            <person name="Ruwe M."/>
            <person name="Milse J."/>
            <person name="Hanuschka K."/>
            <person name="Ortseifen V."/>
            <person name="Droste J."/>
            <person name="Brandt D."/>
            <person name="Schlueter L."/>
            <person name="Kutter Y."/>
            <person name="Vinke S."/>
            <person name="Viehoefer P."/>
            <person name="Jacob L."/>
            <person name="Luebke N.-C."/>
            <person name="Schulte-Berndt E."/>
            <person name="Hain C."/>
            <person name="Linder M."/>
            <person name="Schmidt P."/>
            <person name="Wollenschlaeger L."/>
            <person name="Luttermann T."/>
            <person name="Thieme E."/>
            <person name="Hassa J."/>
            <person name="Haak M."/>
            <person name="Wittchen M."/>
            <person name="Mentz A."/>
            <person name="Persicke M."/>
            <person name="Busche T."/>
            <person name="Ruckert C."/>
        </authorList>
    </citation>
    <scope>NUCLEOTIDE SEQUENCE [LARGE SCALE GENOMIC DNA]</scope>
    <source>
        <strain evidence="9">1959</strain>
    </source>
</reference>
<proteinExistence type="inferred from homology"/>
<dbReference type="PANTHER" id="PTHR34584:SF1">
    <property type="entry name" value="NA(+)_H(+) ANTIPORTER SUBUNIT E1"/>
    <property type="match status" value="1"/>
</dbReference>
<sequence length="170" mass="18799">MISGFRRRFRPFTVAWITLMWCLMYGEFSWANVIGGLLVGVAIVLLFPLPALPIAALGVRWGALVGLGWFFVKDLVDSSIRVSILALRPSSQPPSAIIKVPMRVQEDFVFSLAVSLLNLTPGGSVMELDISGRMLTMHILNARSTGELQRSIDGIAELEKRLIRVFEKGN</sequence>
<keyword evidence="4 7" id="KW-0812">Transmembrane</keyword>
<dbReference type="InterPro" id="IPR002758">
    <property type="entry name" value="Cation_antiport_E"/>
</dbReference>
<evidence type="ECO:0000256" key="4">
    <source>
        <dbReference type="ARBA" id="ARBA00022692"/>
    </source>
</evidence>
<keyword evidence="3" id="KW-1003">Cell membrane</keyword>
<evidence type="ECO:0000256" key="6">
    <source>
        <dbReference type="ARBA" id="ARBA00023136"/>
    </source>
</evidence>
<evidence type="ECO:0000313" key="8">
    <source>
        <dbReference type="EMBL" id="QGU01231.1"/>
    </source>
</evidence>
<comment type="subcellular location">
    <subcellularLocation>
        <location evidence="1">Cell membrane</location>
        <topology evidence="1">Multi-pass membrane protein</topology>
    </subcellularLocation>
</comment>
<feature type="transmembrane region" description="Helical" evidence="7">
    <location>
        <begin position="51"/>
        <end position="72"/>
    </location>
</feature>
<dbReference type="RefSeq" id="WP_156191655.1">
    <property type="nucleotide sequence ID" value="NZ_CP046452.1"/>
</dbReference>
<keyword evidence="5 7" id="KW-1133">Transmembrane helix</keyword>